<dbReference type="AlphaFoldDB" id="A0A7S3FJR8"/>
<dbReference type="SUPFAM" id="SSF51316">
    <property type="entry name" value="Mss4-like"/>
    <property type="match status" value="1"/>
</dbReference>
<organism evidence="1">
    <name type="scientific">Haptolina ericina</name>
    <dbReference type="NCBI Taxonomy" id="156174"/>
    <lineage>
        <taxon>Eukaryota</taxon>
        <taxon>Haptista</taxon>
        <taxon>Haptophyta</taxon>
        <taxon>Prymnesiophyceae</taxon>
        <taxon>Prymnesiales</taxon>
        <taxon>Prymnesiaceae</taxon>
        <taxon>Haptolina</taxon>
    </lineage>
</organism>
<accession>A0A7S3FJR8</accession>
<gene>
    <name evidence="1" type="ORF">HERI1096_LOCUS37050</name>
</gene>
<dbReference type="InterPro" id="IPR011057">
    <property type="entry name" value="Mss4-like_sf"/>
</dbReference>
<name>A0A7S3FJR8_9EUKA</name>
<reference evidence="1" key="1">
    <citation type="submission" date="2021-01" db="EMBL/GenBank/DDBJ databases">
        <authorList>
            <person name="Corre E."/>
            <person name="Pelletier E."/>
            <person name="Niang G."/>
            <person name="Scheremetjew M."/>
            <person name="Finn R."/>
            <person name="Kale V."/>
            <person name="Holt S."/>
            <person name="Cochrane G."/>
            <person name="Meng A."/>
            <person name="Brown T."/>
            <person name="Cohen L."/>
        </authorList>
    </citation>
    <scope>NUCLEOTIDE SEQUENCE</scope>
    <source>
        <strain evidence="1">CCMP281</strain>
    </source>
</reference>
<sequence length="159" mass="17675">MATPPPGLGLPGPVAGEDSIMCKKAHGTSVTPVQQSLRWGCDVSVADKICNFNRRFAEHSGYWQTTQFSPQGETTFYDSNSQKPLFHAPQGRTLAQFLQESRSHGWPSFRDNEVYWEHVRVLEDGECVSVDGTHLGHNLPDNHGNRYCINLVSVAAHPK</sequence>
<dbReference type="Gene3D" id="2.170.150.20">
    <property type="entry name" value="Peptide methionine sulfoxide reductase"/>
    <property type="match status" value="1"/>
</dbReference>
<evidence type="ECO:0000313" key="1">
    <source>
        <dbReference type="EMBL" id="CAE0147808.1"/>
    </source>
</evidence>
<proteinExistence type="predicted"/>
<dbReference type="EMBL" id="HBHX01066963">
    <property type="protein sequence ID" value="CAE0147808.1"/>
    <property type="molecule type" value="Transcribed_RNA"/>
</dbReference>
<protein>
    <submittedName>
        <fullName evidence="1">Uncharacterized protein</fullName>
    </submittedName>
</protein>